<dbReference type="PIRSF" id="PIRSF000303">
    <property type="entry name" value="Glutathion_perox"/>
    <property type="match status" value="1"/>
</dbReference>
<dbReference type="SUPFAM" id="SSF52833">
    <property type="entry name" value="Thioredoxin-like"/>
    <property type="match status" value="1"/>
</dbReference>
<dbReference type="GO" id="GO:0034599">
    <property type="term" value="P:cellular response to oxidative stress"/>
    <property type="evidence" value="ECO:0007669"/>
    <property type="project" value="TreeGrafter"/>
</dbReference>
<dbReference type="InterPro" id="IPR029760">
    <property type="entry name" value="GPX_CS"/>
</dbReference>
<protein>
    <recommendedName>
        <fullName evidence="5">Glutathione peroxidase</fullName>
    </recommendedName>
</protein>
<comment type="caution">
    <text evidence="6">The sequence shown here is derived from an EMBL/GenBank/DDBJ whole genome shotgun (WGS) entry which is preliminary data.</text>
</comment>
<dbReference type="Pfam" id="PF00255">
    <property type="entry name" value="GSHPx"/>
    <property type="match status" value="1"/>
</dbReference>
<dbReference type="InterPro" id="IPR000889">
    <property type="entry name" value="Glutathione_peroxidase"/>
</dbReference>
<accession>A0A9W6HP12</accession>
<gene>
    <name evidence="6" type="ORF">GCM10017591_20270</name>
</gene>
<evidence type="ECO:0000313" key="6">
    <source>
        <dbReference type="EMBL" id="GLJ95964.1"/>
    </source>
</evidence>
<name>A0A9W6HP12_9MICO</name>
<reference evidence="6" key="2">
    <citation type="submission" date="2023-01" db="EMBL/GenBank/DDBJ databases">
        <authorList>
            <person name="Sun Q."/>
            <person name="Evtushenko L."/>
        </authorList>
    </citation>
    <scope>NUCLEOTIDE SEQUENCE</scope>
    <source>
        <strain evidence="6">VKM Ac-1940</strain>
    </source>
</reference>
<reference evidence="6" key="1">
    <citation type="journal article" date="2014" name="Int. J. Syst. Evol. Microbiol.">
        <title>Complete genome sequence of Corynebacterium casei LMG S-19264T (=DSM 44701T), isolated from a smear-ripened cheese.</title>
        <authorList>
            <consortium name="US DOE Joint Genome Institute (JGI-PGF)"/>
            <person name="Walter F."/>
            <person name="Albersmeier A."/>
            <person name="Kalinowski J."/>
            <person name="Ruckert C."/>
        </authorList>
    </citation>
    <scope>NUCLEOTIDE SEQUENCE</scope>
    <source>
        <strain evidence="6">VKM Ac-1940</strain>
    </source>
</reference>
<dbReference type="EMBL" id="BSER01000009">
    <property type="protein sequence ID" value="GLJ95964.1"/>
    <property type="molecule type" value="Genomic_DNA"/>
</dbReference>
<evidence type="ECO:0000256" key="4">
    <source>
        <dbReference type="PIRSR" id="PIRSR000303-1"/>
    </source>
</evidence>
<comment type="similarity">
    <text evidence="1 5">Belongs to the glutathione peroxidase family.</text>
</comment>
<keyword evidence="7" id="KW-1185">Reference proteome</keyword>
<sequence>MESMADSPAVDIRDIPFQGSDGTERTLAEFGEKALLIVNVASKCGLTPQYEQLEQLQRSYGERGLQVIGFPCNQFMGQEPGSMDEILDYCAVTWGVSFPIADKVRVNGSHAAPLYKALKKAKNAEGARGPIMWNFEKFLVTADGDVHRFRPQTKPDAPEIIAAIEAGLPA</sequence>
<dbReference type="FunFam" id="3.40.30.10:FF:000010">
    <property type="entry name" value="Glutathione peroxidase"/>
    <property type="match status" value="1"/>
</dbReference>
<dbReference type="Proteomes" id="UP001142291">
    <property type="component" value="Unassembled WGS sequence"/>
</dbReference>
<evidence type="ECO:0000256" key="2">
    <source>
        <dbReference type="ARBA" id="ARBA00022559"/>
    </source>
</evidence>
<feature type="active site" evidence="4">
    <location>
        <position position="44"/>
    </location>
</feature>
<dbReference type="CDD" id="cd00340">
    <property type="entry name" value="GSH_Peroxidase"/>
    <property type="match status" value="1"/>
</dbReference>
<evidence type="ECO:0000256" key="5">
    <source>
        <dbReference type="RuleBase" id="RU000499"/>
    </source>
</evidence>
<evidence type="ECO:0000313" key="7">
    <source>
        <dbReference type="Proteomes" id="UP001142291"/>
    </source>
</evidence>
<evidence type="ECO:0000256" key="3">
    <source>
        <dbReference type="ARBA" id="ARBA00023002"/>
    </source>
</evidence>
<dbReference type="PRINTS" id="PR01011">
    <property type="entry name" value="GLUTPROXDASE"/>
</dbReference>
<evidence type="ECO:0000256" key="1">
    <source>
        <dbReference type="ARBA" id="ARBA00006926"/>
    </source>
</evidence>
<organism evidence="6 7">
    <name type="scientific">Microbacterium dextranolyticum</name>
    <dbReference type="NCBI Taxonomy" id="36806"/>
    <lineage>
        <taxon>Bacteria</taxon>
        <taxon>Bacillati</taxon>
        <taxon>Actinomycetota</taxon>
        <taxon>Actinomycetes</taxon>
        <taxon>Micrococcales</taxon>
        <taxon>Microbacteriaceae</taxon>
        <taxon>Microbacterium</taxon>
    </lineage>
</organism>
<keyword evidence="2 5" id="KW-0575">Peroxidase</keyword>
<dbReference type="Gene3D" id="3.40.30.10">
    <property type="entry name" value="Glutaredoxin"/>
    <property type="match status" value="1"/>
</dbReference>
<dbReference type="InterPro" id="IPR036249">
    <property type="entry name" value="Thioredoxin-like_sf"/>
</dbReference>
<dbReference type="AlphaFoldDB" id="A0A9W6HP12"/>
<keyword evidence="3 5" id="KW-0560">Oxidoreductase</keyword>
<dbReference type="PANTHER" id="PTHR11592:SF40">
    <property type="entry name" value="THIOREDOXIN_GLUTATHIONE PEROXIDASE BTUE"/>
    <property type="match status" value="1"/>
</dbReference>
<dbReference type="PROSITE" id="PS51355">
    <property type="entry name" value="GLUTATHIONE_PEROXID_3"/>
    <property type="match status" value="1"/>
</dbReference>
<proteinExistence type="inferred from homology"/>
<dbReference type="GO" id="GO:0004601">
    <property type="term" value="F:peroxidase activity"/>
    <property type="evidence" value="ECO:0007669"/>
    <property type="project" value="UniProtKB-KW"/>
</dbReference>
<dbReference type="PROSITE" id="PS00763">
    <property type="entry name" value="GLUTATHIONE_PEROXID_2"/>
    <property type="match status" value="1"/>
</dbReference>
<dbReference type="PANTHER" id="PTHR11592">
    <property type="entry name" value="GLUTATHIONE PEROXIDASE"/>
    <property type="match status" value="1"/>
</dbReference>